<feature type="transmembrane region" description="Helical" evidence="6">
    <location>
        <begin position="380"/>
        <end position="406"/>
    </location>
</feature>
<evidence type="ECO:0000256" key="3">
    <source>
        <dbReference type="ARBA" id="ARBA00022692"/>
    </source>
</evidence>
<reference evidence="7 8" key="1">
    <citation type="submission" date="2019-01" db="EMBL/GenBank/DDBJ databases">
        <title>Ktedonosporobacter rubrisoli SCAWS-G2.</title>
        <authorList>
            <person name="Huang Y."/>
            <person name="Yan B."/>
        </authorList>
    </citation>
    <scope>NUCLEOTIDE SEQUENCE [LARGE SCALE GENOMIC DNA]</scope>
    <source>
        <strain evidence="7 8">SCAWS-G2</strain>
    </source>
</reference>
<evidence type="ECO:0000256" key="1">
    <source>
        <dbReference type="ARBA" id="ARBA00004651"/>
    </source>
</evidence>
<dbReference type="EMBL" id="CP035758">
    <property type="protein sequence ID" value="QBD79649.1"/>
    <property type="molecule type" value="Genomic_DNA"/>
</dbReference>
<dbReference type="PANTHER" id="PTHR42770">
    <property type="entry name" value="AMINO ACID TRANSPORTER-RELATED"/>
    <property type="match status" value="1"/>
</dbReference>
<feature type="transmembrane region" description="Helical" evidence="6">
    <location>
        <begin position="346"/>
        <end position="368"/>
    </location>
</feature>
<comment type="subcellular location">
    <subcellularLocation>
        <location evidence="1">Cell membrane</location>
        <topology evidence="1">Multi-pass membrane protein</topology>
    </subcellularLocation>
</comment>
<feature type="transmembrane region" description="Helical" evidence="6">
    <location>
        <begin position="248"/>
        <end position="270"/>
    </location>
</feature>
<protein>
    <submittedName>
        <fullName evidence="7">Amino acid permease</fullName>
    </submittedName>
</protein>
<feature type="transmembrane region" description="Helical" evidence="6">
    <location>
        <begin position="213"/>
        <end position="236"/>
    </location>
</feature>
<feature type="transmembrane region" description="Helical" evidence="6">
    <location>
        <begin position="21"/>
        <end position="45"/>
    </location>
</feature>
<dbReference type="AlphaFoldDB" id="A0A4P6JVF6"/>
<evidence type="ECO:0000313" key="7">
    <source>
        <dbReference type="EMBL" id="QBD79649.1"/>
    </source>
</evidence>
<gene>
    <name evidence="7" type="ORF">EPA93_28200</name>
</gene>
<dbReference type="InterPro" id="IPR002293">
    <property type="entry name" value="AA/rel_permease1"/>
</dbReference>
<dbReference type="PIRSF" id="PIRSF006060">
    <property type="entry name" value="AA_transporter"/>
    <property type="match status" value="1"/>
</dbReference>
<feature type="transmembrane region" description="Helical" evidence="6">
    <location>
        <begin position="418"/>
        <end position="444"/>
    </location>
</feature>
<feature type="transmembrane region" description="Helical" evidence="6">
    <location>
        <begin position="102"/>
        <end position="130"/>
    </location>
</feature>
<evidence type="ECO:0000313" key="8">
    <source>
        <dbReference type="Proteomes" id="UP000290365"/>
    </source>
</evidence>
<dbReference type="Gene3D" id="1.20.1740.10">
    <property type="entry name" value="Amino acid/polyamine transporter I"/>
    <property type="match status" value="1"/>
</dbReference>
<dbReference type="KEGG" id="kbs:EPA93_28200"/>
<keyword evidence="3 6" id="KW-0812">Transmembrane</keyword>
<evidence type="ECO:0000256" key="6">
    <source>
        <dbReference type="SAM" id="Phobius"/>
    </source>
</evidence>
<dbReference type="InterPro" id="IPR050367">
    <property type="entry name" value="APC_superfamily"/>
</dbReference>
<dbReference type="PANTHER" id="PTHR42770:SF7">
    <property type="entry name" value="MEMBRANE PROTEIN"/>
    <property type="match status" value="1"/>
</dbReference>
<proteinExistence type="predicted"/>
<evidence type="ECO:0000256" key="5">
    <source>
        <dbReference type="ARBA" id="ARBA00023136"/>
    </source>
</evidence>
<dbReference type="RefSeq" id="WP_129890715.1">
    <property type="nucleotide sequence ID" value="NZ_CP035758.1"/>
</dbReference>
<evidence type="ECO:0000256" key="4">
    <source>
        <dbReference type="ARBA" id="ARBA00022989"/>
    </source>
</evidence>
<feature type="transmembrane region" description="Helical" evidence="6">
    <location>
        <begin position="60"/>
        <end position="81"/>
    </location>
</feature>
<dbReference type="GO" id="GO:0005886">
    <property type="term" value="C:plasma membrane"/>
    <property type="evidence" value="ECO:0007669"/>
    <property type="project" value="UniProtKB-SubCell"/>
</dbReference>
<accession>A0A4P6JVF6</accession>
<dbReference type="Pfam" id="PF13520">
    <property type="entry name" value="AA_permease_2"/>
    <property type="match status" value="1"/>
</dbReference>
<keyword evidence="4 6" id="KW-1133">Transmembrane helix</keyword>
<dbReference type="OrthoDB" id="138071at2"/>
<feature type="transmembrane region" description="Helical" evidence="6">
    <location>
        <begin position="172"/>
        <end position="193"/>
    </location>
</feature>
<dbReference type="Proteomes" id="UP000290365">
    <property type="component" value="Chromosome"/>
</dbReference>
<keyword evidence="5 6" id="KW-0472">Membrane</keyword>
<evidence type="ECO:0000256" key="2">
    <source>
        <dbReference type="ARBA" id="ARBA00022475"/>
    </source>
</evidence>
<keyword evidence="2" id="KW-1003">Cell membrane</keyword>
<keyword evidence="8" id="KW-1185">Reference proteome</keyword>
<feature type="transmembrane region" description="Helical" evidence="6">
    <location>
        <begin position="297"/>
        <end position="321"/>
    </location>
</feature>
<feature type="transmembrane region" description="Helical" evidence="6">
    <location>
        <begin position="456"/>
        <end position="479"/>
    </location>
</feature>
<dbReference type="GO" id="GO:0022857">
    <property type="term" value="F:transmembrane transporter activity"/>
    <property type="evidence" value="ECO:0007669"/>
    <property type="project" value="InterPro"/>
</dbReference>
<name>A0A4P6JVF6_KTERU</name>
<organism evidence="7 8">
    <name type="scientific">Ktedonosporobacter rubrisoli</name>
    <dbReference type="NCBI Taxonomy" id="2509675"/>
    <lineage>
        <taxon>Bacteria</taxon>
        <taxon>Bacillati</taxon>
        <taxon>Chloroflexota</taxon>
        <taxon>Ktedonobacteria</taxon>
        <taxon>Ktedonobacterales</taxon>
        <taxon>Ktedonosporobacteraceae</taxon>
        <taxon>Ktedonosporobacter</taxon>
    </lineage>
</organism>
<feature type="transmembrane region" description="Helical" evidence="6">
    <location>
        <begin position="142"/>
        <end position="160"/>
    </location>
</feature>
<sequence length="494" mass="53727">MITAKKSPARSTEVRLYSEVYVPQTMPTALGAFDMTMLFVMIMFFINNPVSSIGAGAASILYWIIGALVFYIPCVVAATQLGTMFPHEGSTYNWTHKALGGFWSLFATVSFWVPGLLGMLGSASIAVSFLQGLNSHWLTAPWQQWLVLIIIFAFAAVLSLQRLQTVKYVINVTTLLTMGVVVLLGLAALWWLLSGHQAATSFNQASNWRIDASGFPFLGSVILAYLGADVSLNLGGELANRDIVKRHLGWGGTIVIIGYLVVTLALLVVLGPKHANDGPFAIITVVDQVFGRFMGDIAAICVIAFFPVFVTLMNIAFGRLLMATSIDRRFPIGLARLNRHRVPKNAIIFQTIVVMVAASIFYLLPYVIPLGDPATLSGTIFTVSLSSLTLVWAVSTAFMFIDLLVLYIRDRKGFLEKLIFPMPVLWLCIIVAPLSCVAAIVLTLSYSGIPSMDNDTWRAVVSGMTVICLIAAAIGSMFATSEAAWQDQVTEESS</sequence>